<evidence type="ECO:0000313" key="1">
    <source>
        <dbReference type="EMBL" id="QHT28569.1"/>
    </source>
</evidence>
<reference evidence="1" key="1">
    <citation type="journal article" date="2020" name="Nature">
        <title>Giant virus diversity and host interactions through global metagenomics.</title>
        <authorList>
            <person name="Schulz F."/>
            <person name="Roux S."/>
            <person name="Paez-Espino D."/>
            <person name="Jungbluth S."/>
            <person name="Walsh D.A."/>
            <person name="Denef V.J."/>
            <person name="McMahon K.D."/>
            <person name="Konstantinidis K.T."/>
            <person name="Eloe-Fadrosh E.A."/>
            <person name="Kyrpides N.C."/>
            <person name="Woyke T."/>
        </authorList>
    </citation>
    <scope>NUCLEOTIDE SEQUENCE</scope>
    <source>
        <strain evidence="1">GVMAG-M-3300001351-8</strain>
    </source>
</reference>
<evidence type="ECO:0008006" key="2">
    <source>
        <dbReference type="Google" id="ProtNLM"/>
    </source>
</evidence>
<accession>A0A6C0EJU3</accession>
<dbReference type="Gene3D" id="3.30.565.10">
    <property type="entry name" value="Histidine kinase-like ATPase, C-terminal domain"/>
    <property type="match status" value="1"/>
</dbReference>
<organism evidence="1">
    <name type="scientific">viral metagenome</name>
    <dbReference type="NCBI Taxonomy" id="1070528"/>
    <lineage>
        <taxon>unclassified sequences</taxon>
        <taxon>metagenomes</taxon>
        <taxon>organismal metagenomes</taxon>
    </lineage>
</organism>
<dbReference type="Pfam" id="PF13589">
    <property type="entry name" value="HATPase_c_3"/>
    <property type="match status" value="1"/>
</dbReference>
<dbReference type="SUPFAM" id="SSF55874">
    <property type="entry name" value="ATPase domain of HSP90 chaperone/DNA topoisomerase II/histidine kinase"/>
    <property type="match status" value="1"/>
</dbReference>
<protein>
    <recommendedName>
        <fullName evidence="2">Histidine kinase/HSP90-like ATPase domain-containing protein</fullName>
    </recommendedName>
</protein>
<dbReference type="EMBL" id="MN738863">
    <property type="protein sequence ID" value="QHT28569.1"/>
    <property type="molecule type" value="Genomic_DNA"/>
</dbReference>
<sequence>MTNRETNRNDCRESYISKLKAARSSNYNSYRSIAEFLDNSVDGKSTNITIKLIYDISTPPNLLKIIIIDNGIGIDNIGLTATHGFSRERKDEEGGEFGYGYKLAAINMSDKLTMITNTTQKNYQRATWNQTQMAKDDNYEPYLEKNKSIMKEFKGITNSLTGTVSIFEELLSITKSSICPDSLGNYVQKRYEKFIRDGTIEFNIKTDGYKKEEFYKTIDSKTISLYDHSQCETFTTTLSIYNNNNNKLKFILNGYITEKEERELMLDKVITPGKNGNYRMNDFEDKSYIPNTISHTLVGEIVLNTKNFVLAKMHETTFLPHGKIDILRKNYVITDNSISYVADHGDGYSNYIYHQLNYNTSDLDGYLGTNVNKQNNGIIRDKELYKVLHYMQRKHETKFRKKNKEEAKKLKNDELTNIKSLTTINTKINSLLKEELSNSILEKLKEQITKMNDIDSTGSLCKANKIEFYNLSVLNELKKGKINQLYDNIKQLITLNQKSDLDKIDAFISSIKELDPSSNITSSMNIDLDVIYREHKTKLENDTLQQLYNDFNELITQNINESNLSKLKDIIANIKKLDPTGIISNSFNENFSSINGKYNVRVELLNNELKLTDLTQKYNDINTLIHKIPTASILDELKKLINSIKNIDPDGTVSENITCQHPAFNTLDDIYQNQLSALKQSNYTIGKKNIEKIYNDIDKLIKLTPVQSELPTLKSLINDIKNQDPNGDIYKTLSIDLKFNSIDDIYTQYAITLKSNRIQQLYSDFNNFCLETITADNLSKLENNITHIRRLDPLGDVSATLNFDALFKSFDDMFQKRTTLFKISELKKLYVEIAEIIDSSSEPTEFTLNKLKNIISSIKTLDPNGTLHKNVTFPYNQLDLLYSNQLKIFNKAQIEWKTSIYLGLCECSDNGIKLKDNKITFKFGYTTQDIIKRDSGGDYSKIGWRRIISSFINKDGTIKEGQQIKAEKDLYAKLSSLNSITWLKKTTGTIESKEYFTINKDCYFNVIDIFNEISLEYRPEIGDIFN</sequence>
<dbReference type="InterPro" id="IPR036890">
    <property type="entry name" value="HATPase_C_sf"/>
</dbReference>
<dbReference type="AlphaFoldDB" id="A0A6C0EJU3"/>
<proteinExistence type="predicted"/>
<name>A0A6C0EJU3_9ZZZZ</name>